<accession>A8P0H7</accession>
<dbReference type="GeneID" id="6014454"/>
<dbReference type="RefSeq" id="XP_001837892.2">
    <property type="nucleotide sequence ID" value="XM_001837840.2"/>
</dbReference>
<dbReference type="HOGENOM" id="CLU_079147_0_0_1"/>
<evidence type="ECO:0008006" key="3">
    <source>
        <dbReference type="Google" id="ProtNLM"/>
    </source>
</evidence>
<reference evidence="1 2" key="1">
    <citation type="journal article" date="2010" name="Proc. Natl. Acad. Sci. U.S.A.">
        <title>Insights into evolution of multicellular fungi from the assembled chromosomes of the mushroom Coprinopsis cinerea (Coprinus cinereus).</title>
        <authorList>
            <person name="Stajich J.E."/>
            <person name="Wilke S.K."/>
            <person name="Ahren D."/>
            <person name="Au C.H."/>
            <person name="Birren B.W."/>
            <person name="Borodovsky M."/>
            <person name="Burns C."/>
            <person name="Canback B."/>
            <person name="Casselton L.A."/>
            <person name="Cheng C.K."/>
            <person name="Deng J."/>
            <person name="Dietrich F.S."/>
            <person name="Fargo D.C."/>
            <person name="Farman M.L."/>
            <person name="Gathman A.C."/>
            <person name="Goldberg J."/>
            <person name="Guigo R."/>
            <person name="Hoegger P.J."/>
            <person name="Hooker J.B."/>
            <person name="Huggins A."/>
            <person name="James T.Y."/>
            <person name="Kamada T."/>
            <person name="Kilaru S."/>
            <person name="Kodira C."/>
            <person name="Kues U."/>
            <person name="Kupfer D."/>
            <person name="Kwan H.S."/>
            <person name="Lomsadze A."/>
            <person name="Li W."/>
            <person name="Lilly W.W."/>
            <person name="Ma L.J."/>
            <person name="Mackey A.J."/>
            <person name="Manning G."/>
            <person name="Martin F."/>
            <person name="Muraguchi H."/>
            <person name="Natvig D.O."/>
            <person name="Palmerini H."/>
            <person name="Ramesh M.A."/>
            <person name="Rehmeyer C.J."/>
            <person name="Roe B.A."/>
            <person name="Shenoy N."/>
            <person name="Stanke M."/>
            <person name="Ter-Hovhannisyan V."/>
            <person name="Tunlid A."/>
            <person name="Velagapudi R."/>
            <person name="Vision T.J."/>
            <person name="Zeng Q."/>
            <person name="Zolan M.E."/>
            <person name="Pukkila P.J."/>
        </authorList>
    </citation>
    <scope>NUCLEOTIDE SEQUENCE [LARGE SCALE GENOMIC DNA]</scope>
    <source>
        <strain evidence="2">Okayama-7 / 130 / ATCC MYA-4618 / FGSC 9003</strain>
    </source>
</reference>
<dbReference type="OrthoDB" id="2587912at2759"/>
<dbReference type="AlphaFoldDB" id="A8P0H7"/>
<dbReference type="EMBL" id="AACS02000006">
    <property type="protein sequence ID" value="EAU83908.2"/>
    <property type="molecule type" value="Genomic_DNA"/>
</dbReference>
<evidence type="ECO:0000313" key="2">
    <source>
        <dbReference type="Proteomes" id="UP000001861"/>
    </source>
</evidence>
<dbReference type="VEuPathDB" id="FungiDB:CC1G_10313"/>
<keyword evidence="2" id="KW-1185">Reference proteome</keyword>
<proteinExistence type="predicted"/>
<organism evidence="1 2">
    <name type="scientific">Coprinopsis cinerea (strain Okayama-7 / 130 / ATCC MYA-4618 / FGSC 9003)</name>
    <name type="common">Inky cap fungus</name>
    <name type="synonym">Hormographiella aspergillata</name>
    <dbReference type="NCBI Taxonomy" id="240176"/>
    <lineage>
        <taxon>Eukaryota</taxon>
        <taxon>Fungi</taxon>
        <taxon>Dikarya</taxon>
        <taxon>Basidiomycota</taxon>
        <taxon>Agaricomycotina</taxon>
        <taxon>Agaricomycetes</taxon>
        <taxon>Agaricomycetidae</taxon>
        <taxon>Agaricales</taxon>
        <taxon>Agaricineae</taxon>
        <taxon>Psathyrellaceae</taxon>
        <taxon>Coprinopsis</taxon>
    </lineage>
</organism>
<dbReference type="KEGG" id="cci:CC1G_10313"/>
<comment type="caution">
    <text evidence="1">The sequence shown here is derived from an EMBL/GenBank/DDBJ whole genome shotgun (WGS) entry which is preliminary data.</text>
</comment>
<sequence length="356" mass="39378">MSINHLPSEILEDIISFALPLHPSPASILQTCSTFNDIGTKQLYTRLGFYSLTQLDRFLYTFAGDQNVGEMGSTSSISSSSTRQSWTRPIPYRPRTVEFSFINDVKAQLFFKMHSLFLMYLRLNPGDDGGESPQVLQVHPKLELDALHLKCYSHTRDGNLEMIRLALGLVNPTKFIWTGPDPPHHFSIAIVAQAVPHLFQALHGFTNLQELKLTHIELSNWPKAVGLPITPSTRRVYIGQATHVSPTMVASGVLLAGNAPAFQLEQVRLVDAYKESIWGPRVRRSDILAAALNVARQSVIQVLGVMGEGGDHARDRSDGSLDEDAIEELVRQRTLCQAKSGRINGGECVTLPSDLV</sequence>
<name>A8P0H7_COPC7</name>
<dbReference type="eggNOG" id="ENOG502SRE3">
    <property type="taxonomic scope" value="Eukaryota"/>
</dbReference>
<dbReference type="InParanoid" id="A8P0H7"/>
<evidence type="ECO:0000313" key="1">
    <source>
        <dbReference type="EMBL" id="EAU83908.2"/>
    </source>
</evidence>
<protein>
    <recommendedName>
        <fullName evidence="3">F-box domain-containing protein</fullName>
    </recommendedName>
</protein>
<dbReference type="OMA" id="FFYSEPL"/>
<dbReference type="Proteomes" id="UP000001861">
    <property type="component" value="Unassembled WGS sequence"/>
</dbReference>
<gene>
    <name evidence="1" type="ORF">CC1G_10313</name>
</gene>